<feature type="region of interest" description="Disordered" evidence="1">
    <location>
        <begin position="50"/>
        <end position="84"/>
    </location>
</feature>
<organism evidence="3 4">
    <name type="scientific">Streptomyces yatensis</name>
    <dbReference type="NCBI Taxonomy" id="155177"/>
    <lineage>
        <taxon>Bacteria</taxon>
        <taxon>Bacillati</taxon>
        <taxon>Actinomycetota</taxon>
        <taxon>Actinomycetes</taxon>
        <taxon>Kitasatosporales</taxon>
        <taxon>Streptomycetaceae</taxon>
        <taxon>Streptomyces</taxon>
        <taxon>Streptomyces violaceusniger group</taxon>
    </lineage>
</organism>
<protein>
    <recommendedName>
        <fullName evidence="5">Secreted protein</fullName>
    </recommendedName>
</protein>
<dbReference type="RefSeq" id="WP_211122335.1">
    <property type="nucleotide sequence ID" value="NZ_BAAALR010000063.1"/>
</dbReference>
<feature type="transmembrane region" description="Helical" evidence="2">
    <location>
        <begin position="21"/>
        <end position="44"/>
    </location>
</feature>
<dbReference type="Proteomes" id="UP001499947">
    <property type="component" value="Unassembled WGS sequence"/>
</dbReference>
<gene>
    <name evidence="3" type="ORF">GCM10009680_56730</name>
</gene>
<evidence type="ECO:0000313" key="4">
    <source>
        <dbReference type="Proteomes" id="UP001499947"/>
    </source>
</evidence>
<keyword evidence="4" id="KW-1185">Reference proteome</keyword>
<dbReference type="EMBL" id="BAAALR010000063">
    <property type="protein sequence ID" value="GAA1708499.1"/>
    <property type="molecule type" value="Genomic_DNA"/>
</dbReference>
<proteinExistence type="predicted"/>
<evidence type="ECO:0000256" key="1">
    <source>
        <dbReference type="SAM" id="MobiDB-lite"/>
    </source>
</evidence>
<evidence type="ECO:0008006" key="5">
    <source>
        <dbReference type="Google" id="ProtNLM"/>
    </source>
</evidence>
<comment type="caution">
    <text evidence="3">The sequence shown here is derived from an EMBL/GenBank/DDBJ whole genome shotgun (WGS) entry which is preliminary data.</text>
</comment>
<keyword evidence="2" id="KW-0472">Membrane</keyword>
<keyword evidence="2" id="KW-1133">Transmembrane helix</keyword>
<reference evidence="3 4" key="1">
    <citation type="journal article" date="2019" name="Int. J. Syst. Evol. Microbiol.">
        <title>The Global Catalogue of Microorganisms (GCM) 10K type strain sequencing project: providing services to taxonomists for standard genome sequencing and annotation.</title>
        <authorList>
            <consortium name="The Broad Institute Genomics Platform"/>
            <consortium name="The Broad Institute Genome Sequencing Center for Infectious Disease"/>
            <person name="Wu L."/>
            <person name="Ma J."/>
        </authorList>
    </citation>
    <scope>NUCLEOTIDE SEQUENCE [LARGE SCALE GENOMIC DNA]</scope>
    <source>
        <strain evidence="3 4">JCM 13244</strain>
    </source>
</reference>
<evidence type="ECO:0000313" key="3">
    <source>
        <dbReference type="EMBL" id="GAA1708499.1"/>
    </source>
</evidence>
<evidence type="ECO:0000256" key="2">
    <source>
        <dbReference type="SAM" id="Phobius"/>
    </source>
</evidence>
<sequence length="227" mass="24155">MSTKRLSSQPKQSVGESPSTLLRTAMVGIVLAVLAAVAGLVGYLTRPGAPEQPAPSGSKPVSSMPRATPHPGAKDAVARPPHTSDPVTFAKAATTALWAYDTRDFSRTEHLTGLQEWMTGEKRYRDWKSVSDQVPSKQLWSRMHDNQQHAAASVDEGHLPEAFKSAMSQDPGAITQAYVYAVTVTGKQSIAWKGSGAGAEPRSTTLAVQCRPDHDCALSGVLPEVAP</sequence>
<accession>A0ABN2IND9</accession>
<keyword evidence="2" id="KW-0812">Transmembrane</keyword>
<name>A0ABN2IND9_9ACTN</name>